<dbReference type="EMBL" id="HBUF01393490">
    <property type="protein sequence ID" value="CAG6734717.1"/>
    <property type="molecule type" value="Transcribed_RNA"/>
</dbReference>
<feature type="compositionally biased region" description="Basic and acidic residues" evidence="2">
    <location>
        <begin position="220"/>
        <end position="229"/>
    </location>
</feature>
<feature type="region of interest" description="Disordered" evidence="2">
    <location>
        <begin position="559"/>
        <end position="611"/>
    </location>
</feature>
<proteinExistence type="predicted"/>
<evidence type="ECO:0000313" key="4">
    <source>
        <dbReference type="EMBL" id="CAG6734717.1"/>
    </source>
</evidence>
<organism evidence="4">
    <name type="scientific">Cacopsylla melanoneura</name>
    <dbReference type="NCBI Taxonomy" id="428564"/>
    <lineage>
        <taxon>Eukaryota</taxon>
        <taxon>Metazoa</taxon>
        <taxon>Ecdysozoa</taxon>
        <taxon>Arthropoda</taxon>
        <taxon>Hexapoda</taxon>
        <taxon>Insecta</taxon>
        <taxon>Pterygota</taxon>
        <taxon>Neoptera</taxon>
        <taxon>Paraneoptera</taxon>
        <taxon>Hemiptera</taxon>
        <taxon>Sternorrhyncha</taxon>
        <taxon>Psylloidea</taxon>
        <taxon>Psyllidae</taxon>
        <taxon>Psyllinae</taxon>
        <taxon>Cacopsylla</taxon>
    </lineage>
</organism>
<keyword evidence="3" id="KW-0472">Membrane</keyword>
<feature type="compositionally biased region" description="Polar residues" evidence="2">
    <location>
        <begin position="559"/>
        <end position="590"/>
    </location>
</feature>
<evidence type="ECO:0000256" key="3">
    <source>
        <dbReference type="SAM" id="Phobius"/>
    </source>
</evidence>
<feature type="region of interest" description="Disordered" evidence="2">
    <location>
        <begin position="206"/>
        <end position="237"/>
    </location>
</feature>
<feature type="compositionally biased region" description="Basic and acidic residues" evidence="2">
    <location>
        <begin position="490"/>
        <end position="513"/>
    </location>
</feature>
<name>A0A8D8YTG0_9HEMI</name>
<dbReference type="AlphaFoldDB" id="A0A8D8YTG0"/>
<keyword evidence="3" id="KW-0812">Transmembrane</keyword>
<feature type="transmembrane region" description="Helical" evidence="3">
    <location>
        <begin position="69"/>
        <end position="101"/>
    </location>
</feature>
<feature type="region of interest" description="Disordered" evidence="2">
    <location>
        <begin position="435"/>
        <end position="513"/>
    </location>
</feature>
<evidence type="ECO:0000256" key="2">
    <source>
        <dbReference type="SAM" id="MobiDB-lite"/>
    </source>
</evidence>
<reference evidence="4" key="1">
    <citation type="submission" date="2021-05" db="EMBL/GenBank/DDBJ databases">
        <authorList>
            <person name="Alioto T."/>
            <person name="Alioto T."/>
            <person name="Gomez Garrido J."/>
        </authorList>
    </citation>
    <scope>NUCLEOTIDE SEQUENCE</scope>
</reference>
<feature type="coiled-coil region" evidence="1">
    <location>
        <begin position="741"/>
        <end position="768"/>
    </location>
</feature>
<feature type="compositionally biased region" description="Basic and acidic residues" evidence="2">
    <location>
        <begin position="715"/>
        <end position="733"/>
    </location>
</feature>
<feature type="compositionally biased region" description="Basic and acidic residues" evidence="2">
    <location>
        <begin position="436"/>
        <end position="477"/>
    </location>
</feature>
<evidence type="ECO:0000256" key="1">
    <source>
        <dbReference type="SAM" id="Coils"/>
    </source>
</evidence>
<accession>A0A8D8YTG0</accession>
<sequence length="854" mass="100072">MSGGRVSVVDKKPHYENQEYDRTLVSTQVKYNSDTYVDVNKVKDRLSSSSSEDSNTQVVQYKEAGTSSWFWWLLLLLLLLLLALLTALCCLLNTCCPYFGYCYRRNRKVRSAEQQTKVSHFTRNRSSSGRKSVGVQVFEPQTLYPTDHQAEANMYYVHPESNVRNRDRVVFLSRQSPVRSFHSFGRSNRNYDAMLVEDVGDSKEYRVLDPSRLPQSKPRSHQDEYKPRSNQDGYDEEQHINARQTVFVKEGNAEIMRLVTQAHKNDSQDHGKNLIMQRFIEDQNRHHLHPDEWRRFEDSTNKETVRMDQDRLVKHEIGQGQIHTEASHHQGNHNVGEMGQHEHQIAGGTNFRDNQHEFNHDIQISGGEVYYNNQLRLAVPGGSGFQGNHQTETNHHQGNQTNVGIGQHQISPVHHDSHHPDKEPGVHFQSTQMETLHPHSEDERGFQNHSKQDKEFQIHPEQEREFQTHPEQEREFQPHYQQERGFQTHSQEEREFQTHSQEERGFHQEERRDDDILRRLMELNRSGDDSRGGLTMLQRDLLVTRFLVEEQRKLLLNQAGDTQSLPGGTCAATQTDATKGTQTDDTQLNSLRPPKRQVKSDNDSDSDSEVYHRKKYRIRRYQIKTPILEETENGSEYSLRNRSSHRYPMKIKYVSPSMSSLYFYTQTDDSSSSSNKNTIYRTNSHPILRDIESDGTFPYIPPCIKSRLLARRRSQQHDYQSEPVPSKRQETKPKQPVQPRYMEWYKKKKEERERMKKMTEEEERLKQMGRTRKITKKEKTETVHYERNGNTLSDKVVRTKNETIRFEDDRDAQQSDSVMKLKKNQQLVEKKSVFTIAYDDVATERLKSVDTPLT</sequence>
<keyword evidence="3" id="KW-1133">Transmembrane helix</keyword>
<keyword evidence="1" id="KW-0175">Coiled coil</keyword>
<feature type="region of interest" description="Disordered" evidence="2">
    <location>
        <begin position="711"/>
        <end position="737"/>
    </location>
</feature>
<protein>
    <submittedName>
        <fullName evidence="4">Cadherin-86C</fullName>
    </submittedName>
</protein>